<dbReference type="GO" id="GO:0005886">
    <property type="term" value="C:plasma membrane"/>
    <property type="evidence" value="ECO:0007669"/>
    <property type="project" value="UniProtKB-SubCell"/>
</dbReference>
<organism evidence="10 11">
    <name type="scientific">Weissella kandleri</name>
    <dbReference type="NCBI Taxonomy" id="1616"/>
    <lineage>
        <taxon>Bacteria</taxon>
        <taxon>Bacillati</taxon>
        <taxon>Bacillota</taxon>
        <taxon>Bacilli</taxon>
        <taxon>Lactobacillales</taxon>
        <taxon>Lactobacillaceae</taxon>
        <taxon>Weissella</taxon>
    </lineage>
</organism>
<feature type="transmembrane region" description="Helical" evidence="8">
    <location>
        <begin position="355"/>
        <end position="374"/>
    </location>
</feature>
<dbReference type="InterPro" id="IPR005829">
    <property type="entry name" value="Sugar_transporter_CS"/>
</dbReference>
<sequence length="405" mass="43414">MVNQNKFNYLQVILLGVLSAFAVFSMDFYLPGLPGLQHDFHTTASLAQLTITASLIGLGVGQLFVGPWSDKIGRRQPLLIGTFIFAVTSFLISISTNISWMIALRFLQGLSGSVGIVLSLAIITDSFNGPSLTRQIAINQAINGIFPIIAPVLGGMVVALSNWQMTFVILMTIGLLLFVAVFFGLPETKQKSPQVQSVDFEQPSSLGASLKLQGREYLKLAHKKNFMTYLWVQTFMMAALFAYISGSSFVLENIFHLNVTLFGLVYALNGVGMTVMTALAGSLAPKYGERRVLGWFIIYGLLGGTILLTTTLMGPRLGGVLLAFFMITSAVGGVQGMATSLAMQGQQAHSGSASALLGTSRYAIGGLMSPLVGMFGTQTILPLASLILGVQLLAGGCFWRSQENQ</sequence>
<keyword evidence="11" id="KW-1185">Reference proteome</keyword>
<evidence type="ECO:0000259" key="9">
    <source>
        <dbReference type="PROSITE" id="PS50850"/>
    </source>
</evidence>
<dbReference type="AlphaFoldDB" id="A0A0R2JE28"/>
<evidence type="ECO:0000256" key="2">
    <source>
        <dbReference type="ARBA" id="ARBA00006236"/>
    </source>
</evidence>
<protein>
    <recommendedName>
        <fullName evidence="8">Bcr/CflA family efflux transporter</fullName>
    </recommendedName>
</protein>
<dbReference type="Gene3D" id="1.20.1720.10">
    <property type="entry name" value="Multidrug resistance protein D"/>
    <property type="match status" value="1"/>
</dbReference>
<feature type="transmembrane region" description="Helical" evidence="8">
    <location>
        <begin position="165"/>
        <end position="185"/>
    </location>
</feature>
<accession>A0A0R2JE28</accession>
<dbReference type="PANTHER" id="PTHR23502:SF132">
    <property type="entry name" value="POLYAMINE TRANSPORTER 2-RELATED"/>
    <property type="match status" value="1"/>
</dbReference>
<feature type="domain" description="Major facilitator superfamily (MFS) profile" evidence="9">
    <location>
        <begin position="8"/>
        <end position="405"/>
    </location>
</feature>
<keyword evidence="6 8" id="KW-1133">Transmembrane helix</keyword>
<dbReference type="GO" id="GO:1990961">
    <property type="term" value="P:xenobiotic detoxification by transmembrane export across the plasma membrane"/>
    <property type="evidence" value="ECO:0007669"/>
    <property type="project" value="InterPro"/>
</dbReference>
<feature type="transmembrane region" description="Helical" evidence="8">
    <location>
        <begin position="7"/>
        <end position="26"/>
    </location>
</feature>
<feature type="transmembrane region" description="Helical" evidence="8">
    <location>
        <begin position="320"/>
        <end position="343"/>
    </location>
</feature>
<evidence type="ECO:0000256" key="6">
    <source>
        <dbReference type="ARBA" id="ARBA00022989"/>
    </source>
</evidence>
<dbReference type="InterPro" id="IPR036259">
    <property type="entry name" value="MFS_trans_sf"/>
</dbReference>
<dbReference type="PROSITE" id="PS50850">
    <property type="entry name" value="MFS"/>
    <property type="match status" value="1"/>
</dbReference>
<evidence type="ECO:0000256" key="3">
    <source>
        <dbReference type="ARBA" id="ARBA00022448"/>
    </source>
</evidence>
<evidence type="ECO:0000313" key="11">
    <source>
        <dbReference type="Proteomes" id="UP000051655"/>
    </source>
</evidence>
<dbReference type="PROSITE" id="PS00216">
    <property type="entry name" value="SUGAR_TRANSPORT_1"/>
    <property type="match status" value="1"/>
</dbReference>
<dbReference type="RefSeq" id="WP_057753252.1">
    <property type="nucleotide sequence ID" value="NZ_JQBP01000001.1"/>
</dbReference>
<dbReference type="PANTHER" id="PTHR23502">
    <property type="entry name" value="MAJOR FACILITATOR SUPERFAMILY"/>
    <property type="match status" value="1"/>
</dbReference>
<evidence type="ECO:0000256" key="5">
    <source>
        <dbReference type="ARBA" id="ARBA00022692"/>
    </source>
</evidence>
<comment type="caution">
    <text evidence="10">The sequence shown here is derived from an EMBL/GenBank/DDBJ whole genome shotgun (WGS) entry which is preliminary data.</text>
</comment>
<evidence type="ECO:0000256" key="7">
    <source>
        <dbReference type="ARBA" id="ARBA00023136"/>
    </source>
</evidence>
<dbReference type="NCBIfam" id="TIGR00710">
    <property type="entry name" value="efflux_Bcr_CflA"/>
    <property type="match status" value="1"/>
</dbReference>
<feature type="transmembrane region" description="Helical" evidence="8">
    <location>
        <begin position="46"/>
        <end position="66"/>
    </location>
</feature>
<evidence type="ECO:0000256" key="1">
    <source>
        <dbReference type="ARBA" id="ARBA00004651"/>
    </source>
</evidence>
<feature type="transmembrane region" description="Helical" evidence="8">
    <location>
        <begin position="78"/>
        <end position="100"/>
    </location>
</feature>
<feature type="transmembrane region" description="Helical" evidence="8">
    <location>
        <begin position="257"/>
        <end position="280"/>
    </location>
</feature>
<dbReference type="PATRIC" id="fig|1616.3.peg.63"/>
<evidence type="ECO:0000256" key="4">
    <source>
        <dbReference type="ARBA" id="ARBA00022475"/>
    </source>
</evidence>
<feature type="transmembrane region" description="Helical" evidence="8">
    <location>
        <begin position="136"/>
        <end position="159"/>
    </location>
</feature>
<feature type="transmembrane region" description="Helical" evidence="8">
    <location>
        <begin position="229"/>
        <end position="251"/>
    </location>
</feature>
<dbReference type="CDD" id="cd17320">
    <property type="entry name" value="MFS_MdfA_MDR_like"/>
    <property type="match status" value="1"/>
</dbReference>
<dbReference type="Proteomes" id="UP000051655">
    <property type="component" value="Unassembled WGS sequence"/>
</dbReference>
<keyword evidence="7 8" id="KW-0472">Membrane</keyword>
<dbReference type="InterPro" id="IPR004812">
    <property type="entry name" value="Efflux_drug-R_Bcr/CmlA"/>
</dbReference>
<gene>
    <name evidence="10" type="ORF">IV73_GL000063</name>
</gene>
<keyword evidence="4 8" id="KW-1003">Cell membrane</keyword>
<keyword evidence="5 8" id="KW-0812">Transmembrane</keyword>
<feature type="transmembrane region" description="Helical" evidence="8">
    <location>
        <begin position="380"/>
        <end position="399"/>
    </location>
</feature>
<reference evidence="10 11" key="1">
    <citation type="journal article" date="2015" name="Genome Announc.">
        <title>Expanding the biotechnology potential of lactobacilli through comparative genomics of 213 strains and associated genera.</title>
        <authorList>
            <person name="Sun Z."/>
            <person name="Harris H.M."/>
            <person name="McCann A."/>
            <person name="Guo C."/>
            <person name="Argimon S."/>
            <person name="Zhang W."/>
            <person name="Yang X."/>
            <person name="Jeffery I.B."/>
            <person name="Cooney J.C."/>
            <person name="Kagawa T.F."/>
            <person name="Liu W."/>
            <person name="Song Y."/>
            <person name="Salvetti E."/>
            <person name="Wrobel A."/>
            <person name="Rasinkangas P."/>
            <person name="Parkhill J."/>
            <person name="Rea M.C."/>
            <person name="O'Sullivan O."/>
            <person name="Ritari J."/>
            <person name="Douillard F.P."/>
            <person name="Paul Ross R."/>
            <person name="Yang R."/>
            <person name="Briner A.E."/>
            <person name="Felis G.E."/>
            <person name="de Vos W.M."/>
            <person name="Barrangou R."/>
            <person name="Klaenhammer T.R."/>
            <person name="Caufield P.W."/>
            <person name="Cui Y."/>
            <person name="Zhang H."/>
            <person name="O'Toole P.W."/>
        </authorList>
    </citation>
    <scope>NUCLEOTIDE SEQUENCE [LARGE SCALE GENOMIC DNA]</scope>
    <source>
        <strain evidence="10 11">DSM 20593</strain>
    </source>
</reference>
<keyword evidence="3 8" id="KW-0813">Transport</keyword>
<dbReference type="STRING" id="1616.IV73_GL000063"/>
<comment type="similarity">
    <text evidence="2 8">Belongs to the major facilitator superfamily. Bcr/CmlA family.</text>
</comment>
<feature type="transmembrane region" description="Helical" evidence="8">
    <location>
        <begin position="292"/>
        <end position="314"/>
    </location>
</feature>
<dbReference type="InterPro" id="IPR020846">
    <property type="entry name" value="MFS_dom"/>
</dbReference>
<dbReference type="GO" id="GO:0042910">
    <property type="term" value="F:xenobiotic transmembrane transporter activity"/>
    <property type="evidence" value="ECO:0007669"/>
    <property type="project" value="InterPro"/>
</dbReference>
<dbReference type="SUPFAM" id="SSF103473">
    <property type="entry name" value="MFS general substrate transporter"/>
    <property type="match status" value="1"/>
</dbReference>
<evidence type="ECO:0000256" key="8">
    <source>
        <dbReference type="RuleBase" id="RU365088"/>
    </source>
</evidence>
<dbReference type="EMBL" id="JQBP01000001">
    <property type="protein sequence ID" value="KRN75579.1"/>
    <property type="molecule type" value="Genomic_DNA"/>
</dbReference>
<evidence type="ECO:0000313" key="10">
    <source>
        <dbReference type="EMBL" id="KRN75579.1"/>
    </source>
</evidence>
<dbReference type="Pfam" id="PF07690">
    <property type="entry name" value="MFS_1"/>
    <property type="match status" value="1"/>
</dbReference>
<name>A0A0R2JE28_9LACO</name>
<comment type="subcellular location">
    <subcellularLocation>
        <location evidence="1 8">Cell membrane</location>
        <topology evidence="1 8">Multi-pass membrane protein</topology>
    </subcellularLocation>
</comment>
<feature type="transmembrane region" description="Helical" evidence="8">
    <location>
        <begin position="106"/>
        <end position="124"/>
    </location>
</feature>
<dbReference type="InterPro" id="IPR011701">
    <property type="entry name" value="MFS"/>
</dbReference>
<proteinExistence type="inferred from homology"/>